<dbReference type="InterPro" id="IPR029052">
    <property type="entry name" value="Metallo-depent_PP-like"/>
</dbReference>
<feature type="domain" description="PhoD-like phosphatase metallophosphatase" evidence="1">
    <location>
        <begin position="243"/>
        <end position="516"/>
    </location>
</feature>
<dbReference type="Pfam" id="PF09423">
    <property type="entry name" value="PhoD"/>
    <property type="match status" value="1"/>
</dbReference>
<evidence type="ECO:0000259" key="1">
    <source>
        <dbReference type="Pfam" id="PF09423"/>
    </source>
</evidence>
<dbReference type="Gene3D" id="3.60.21.70">
    <property type="entry name" value="PhoD-like phosphatase"/>
    <property type="match status" value="1"/>
</dbReference>
<dbReference type="EMBL" id="JWIC01000010">
    <property type="protein sequence ID" value="KID54968.1"/>
    <property type="molecule type" value="Genomic_DNA"/>
</dbReference>
<dbReference type="Proteomes" id="UP000031327">
    <property type="component" value="Unassembled WGS sequence"/>
</dbReference>
<dbReference type="SUPFAM" id="SSF56300">
    <property type="entry name" value="Metallo-dependent phosphatases"/>
    <property type="match status" value="1"/>
</dbReference>
<accession>A0A0C1MKK1</accession>
<dbReference type="AlphaFoldDB" id="A0A0C1MKK1"/>
<organism evidence="2 3">
    <name type="scientific">Pseudoalteromonas luteoviolacea</name>
    <dbReference type="NCBI Taxonomy" id="43657"/>
    <lineage>
        <taxon>Bacteria</taxon>
        <taxon>Pseudomonadati</taxon>
        <taxon>Pseudomonadota</taxon>
        <taxon>Gammaproteobacteria</taxon>
        <taxon>Alteromonadales</taxon>
        <taxon>Pseudoalteromonadaceae</taxon>
        <taxon>Pseudoalteromonas</taxon>
    </lineage>
</organism>
<reference evidence="2 3" key="1">
    <citation type="submission" date="2014-12" db="EMBL/GenBank/DDBJ databases">
        <title>Draft Genome Sequence of Pseudoalteromonas luteoviolacea HI1.</title>
        <authorList>
            <person name="Asahina A.Y."/>
            <person name="Hadfield M.G."/>
        </authorList>
    </citation>
    <scope>NUCLEOTIDE SEQUENCE [LARGE SCALE GENOMIC DNA]</scope>
    <source>
        <strain evidence="2 3">HI1</strain>
    </source>
</reference>
<gene>
    <name evidence="2" type="ORF">JF50_24380</name>
</gene>
<dbReference type="OrthoDB" id="9795624at2"/>
<comment type="caution">
    <text evidence="2">The sequence shown here is derived from an EMBL/GenBank/DDBJ whole genome shotgun (WGS) entry which is preliminary data.</text>
</comment>
<dbReference type="RefSeq" id="WP_039611862.1">
    <property type="nucleotide sequence ID" value="NZ_JWIC01000010.1"/>
</dbReference>
<dbReference type="CDD" id="cd07389">
    <property type="entry name" value="MPP_PhoD"/>
    <property type="match status" value="1"/>
</dbReference>
<dbReference type="PANTHER" id="PTHR37031:SF2">
    <property type="entry name" value="PHOD-LIKE PHOSPHATASE METALLOPHOSPHATASE DOMAIN-CONTAINING PROTEIN"/>
    <property type="match status" value="1"/>
</dbReference>
<evidence type="ECO:0000313" key="3">
    <source>
        <dbReference type="Proteomes" id="UP000031327"/>
    </source>
</evidence>
<name>A0A0C1MKK1_9GAMM</name>
<sequence length="572" mass="65589">MTRLPDPNHYESALPKLNSMCIVGHTTDSTAKIWLRTFTPGQWCIVLVEAAHIDTLKNHLNEFSSHPDDVCFNGAGIIKCPVDTAEKYDNCACVTLENLSPDTCYHYFLFAYGDTHQTLSRKIEKGYLIEHSFCTDQPGSNWRDFSFGFYSCHDPFGQKSITDGLWPDLCETLIKRNTRFVIGGGDQVYCDTHGKRTKSKRKQSQPDIEDLWDWLSRHKNALYDAYTEQGVLNKEGVINYLAKLYRIYYRIYWNFGSQQSVYRAYPQYMMWDDHEIMDGWGSLTKAQRIDKLSHFWQDDDDHINATIARLAYRAAKRAYLDYQHLHNPDTNVSTRHYDLEDSQQQWDYGFIKGPIGVYVLDTRSHHDVENQADGARLLGPEQMMRFAQWLSDTATSGVKAIFIVTAVPVVHWNDAVMNNMDLLLKIFGAMDDAIDEWGNDTNIKERNIMLDHVFELSHANQVPITFLSGDVHCASAFKISSPNFPNAKVMNITSSAISRKPPPKMAAVAIDSSKKMYRSTHIEIENIFEMAGKNNFLVVDISEQNNALSIIANVYYGKPNDDELQKEEIRIM</sequence>
<dbReference type="PANTHER" id="PTHR37031">
    <property type="entry name" value="METALLOPHOSPHATASE BINDING DOMAIN PROTEIN"/>
    <property type="match status" value="1"/>
</dbReference>
<proteinExistence type="predicted"/>
<evidence type="ECO:0000313" key="2">
    <source>
        <dbReference type="EMBL" id="KID54968.1"/>
    </source>
</evidence>
<protein>
    <recommendedName>
        <fullName evidence="1">PhoD-like phosphatase metallophosphatase domain-containing protein</fullName>
    </recommendedName>
</protein>
<dbReference type="InterPro" id="IPR038607">
    <property type="entry name" value="PhoD-like_sf"/>
</dbReference>
<dbReference type="InterPro" id="IPR018946">
    <property type="entry name" value="PhoD-like_MPP"/>
</dbReference>